<gene>
    <name evidence="1" type="ORF">IQ63_36990</name>
</gene>
<comment type="caution">
    <text evidence="1">The sequence shown here is derived from an EMBL/GenBank/DDBJ whole genome shotgun (WGS) entry which is preliminary data.</text>
</comment>
<organism evidence="1 2">
    <name type="scientific">Streptomyces acidiscabies</name>
    <dbReference type="NCBI Taxonomy" id="42234"/>
    <lineage>
        <taxon>Bacteria</taxon>
        <taxon>Bacillati</taxon>
        <taxon>Actinomycetota</taxon>
        <taxon>Actinomycetes</taxon>
        <taxon>Kitasatosporales</taxon>
        <taxon>Streptomycetaceae</taxon>
        <taxon>Streptomyces</taxon>
    </lineage>
</organism>
<sequence length="271" mass="28894">MTSSAQYYGTVRTRDEKDAPGRLYGRLTDALLWTALEQSVFSRLPLSFTYVDVSARAGRWARRIAAEYPHSTGVHIAPTPEAAAEAGARSARAGHGPRVRHLAARPGELAGLLGGHGHDLVFHDCSYLSTFSQPEAGLRELASLMAPGGLMVSFLPSRWHTAHEYLGCGDLQAALHSLAGHDPGGPGAPHAHLFTPGQIRLLCRALDLRVDALTGFPGLVLPASGCYGRFPYEEATFADVLKMERELLIDPDSGARGANLLAVATRPAASP</sequence>
<evidence type="ECO:0000313" key="1">
    <source>
        <dbReference type="EMBL" id="KND26428.1"/>
    </source>
</evidence>
<dbReference type="EMBL" id="JPPY01000210">
    <property type="protein sequence ID" value="KND26428.1"/>
    <property type="molecule type" value="Genomic_DNA"/>
</dbReference>
<dbReference type="OrthoDB" id="45841at2"/>
<reference evidence="2" key="1">
    <citation type="submission" date="2014-07" db="EMBL/GenBank/DDBJ databases">
        <title>Genome sequencing of plant-pathogenic Streptomyces species.</title>
        <authorList>
            <person name="Harrison J."/>
            <person name="Sapp M."/>
            <person name="Thwaites R."/>
            <person name="Studholme D.J."/>
        </authorList>
    </citation>
    <scope>NUCLEOTIDE SEQUENCE [LARGE SCALE GENOMIC DNA]</scope>
    <source>
        <strain evidence="2">NCPPB 4445</strain>
    </source>
</reference>
<dbReference type="SUPFAM" id="SSF53335">
    <property type="entry name" value="S-adenosyl-L-methionine-dependent methyltransferases"/>
    <property type="match status" value="1"/>
</dbReference>
<dbReference type="PATRIC" id="fig|42234.21.peg.7614"/>
<accession>A0A0L0JLD2</accession>
<protein>
    <recommendedName>
        <fullName evidence="3">Methyltransferase domain protein</fullName>
    </recommendedName>
</protein>
<dbReference type="Gene3D" id="3.40.50.150">
    <property type="entry name" value="Vaccinia Virus protein VP39"/>
    <property type="match status" value="1"/>
</dbReference>
<evidence type="ECO:0008006" key="3">
    <source>
        <dbReference type="Google" id="ProtNLM"/>
    </source>
</evidence>
<proteinExistence type="predicted"/>
<dbReference type="Proteomes" id="UP000037151">
    <property type="component" value="Unassembled WGS sequence"/>
</dbReference>
<evidence type="ECO:0000313" key="2">
    <source>
        <dbReference type="Proteomes" id="UP000037151"/>
    </source>
</evidence>
<dbReference type="AlphaFoldDB" id="A0A0L0JLD2"/>
<dbReference type="InterPro" id="IPR029063">
    <property type="entry name" value="SAM-dependent_MTases_sf"/>
</dbReference>
<dbReference type="RefSeq" id="WP_050374511.1">
    <property type="nucleotide sequence ID" value="NZ_KQ257833.1"/>
</dbReference>
<name>A0A0L0JLD2_9ACTN</name>